<feature type="coiled-coil region" evidence="1">
    <location>
        <begin position="392"/>
        <end position="419"/>
    </location>
</feature>
<dbReference type="RefSeq" id="XP_012199016.1">
    <property type="nucleotide sequence ID" value="XM_012343626.1"/>
</dbReference>
<evidence type="ECO:0000313" key="3">
    <source>
        <dbReference type="Proteomes" id="UP000030745"/>
    </source>
</evidence>
<proteinExistence type="predicted"/>
<dbReference type="OMA" id="AQCAYNR"/>
<dbReference type="KEGG" id="spar:SPRG_19760"/>
<dbReference type="OrthoDB" id="76516at2759"/>
<evidence type="ECO:0000256" key="1">
    <source>
        <dbReference type="SAM" id="Coils"/>
    </source>
</evidence>
<feature type="coiled-coil region" evidence="1">
    <location>
        <begin position="102"/>
        <end position="146"/>
    </location>
</feature>
<accession>A0A067CTW2</accession>
<dbReference type="GeneID" id="24141044"/>
<dbReference type="STRING" id="695850.A0A067CTW2"/>
<feature type="coiled-coil region" evidence="1">
    <location>
        <begin position="258"/>
        <end position="362"/>
    </location>
</feature>
<gene>
    <name evidence="2" type="ORF">SPRG_19760</name>
</gene>
<dbReference type="EMBL" id="KK583202">
    <property type="protein sequence ID" value="KDO30197.1"/>
    <property type="molecule type" value="Genomic_DNA"/>
</dbReference>
<sequence>MESAVEAYVRGRAGAAVDDIVVVMTVQSVLEEMVNDVEVWDLEVERSHMAKELHRCKALLAQSAVRERVEWDEKQKMVQQMHAFRLQGKALATKLLKQVEHVALDAARHEALERELDEANEKLASMGSLTRELARAQREIRDLHRKQGIHNLLHAAPARHRVSAARVTSDALANCPDKVVMGIFAFLTAHDVLRVSMTGHAWKTRVSMLFGVQAPTAAKVTPPPTPIRRKPSSIFDKTQLAKADEILLSLSNREVKFFRDLMLRMKQLEASLTQVEAEKEDIGARLHGAEKVRDFLMDKLKDLEEALATSMEETAKAGAQSSLDREVLAYLDVKVQELEDELSVYVAQTDEYRAELERVQRQHGAKTQVLDDMLRHVTAEKRDLDLQAKGQKKVLVKEVRMLRAENARLQAESRGYRLQLTQLKASLLQLDQFDAPVLG</sequence>
<reference evidence="2 3" key="1">
    <citation type="journal article" date="2013" name="PLoS Genet.">
        <title>Distinctive expansion of potential virulence genes in the genome of the oomycete fish pathogen Saprolegnia parasitica.</title>
        <authorList>
            <person name="Jiang R.H."/>
            <person name="de Bruijn I."/>
            <person name="Haas B.J."/>
            <person name="Belmonte R."/>
            <person name="Lobach L."/>
            <person name="Christie J."/>
            <person name="van den Ackerveken G."/>
            <person name="Bottin A."/>
            <person name="Bulone V."/>
            <person name="Diaz-Moreno S.M."/>
            <person name="Dumas B."/>
            <person name="Fan L."/>
            <person name="Gaulin E."/>
            <person name="Govers F."/>
            <person name="Grenville-Briggs L.J."/>
            <person name="Horner N.R."/>
            <person name="Levin J.Z."/>
            <person name="Mammella M."/>
            <person name="Meijer H.J."/>
            <person name="Morris P."/>
            <person name="Nusbaum C."/>
            <person name="Oome S."/>
            <person name="Phillips A.J."/>
            <person name="van Rooyen D."/>
            <person name="Rzeszutek E."/>
            <person name="Saraiva M."/>
            <person name="Secombes C.J."/>
            <person name="Seidl M.F."/>
            <person name="Snel B."/>
            <person name="Stassen J.H."/>
            <person name="Sykes S."/>
            <person name="Tripathy S."/>
            <person name="van den Berg H."/>
            <person name="Vega-Arreguin J.C."/>
            <person name="Wawra S."/>
            <person name="Young S.K."/>
            <person name="Zeng Q."/>
            <person name="Dieguez-Uribeondo J."/>
            <person name="Russ C."/>
            <person name="Tyler B.M."/>
            <person name="van West P."/>
        </authorList>
    </citation>
    <scope>NUCLEOTIDE SEQUENCE [LARGE SCALE GENOMIC DNA]</scope>
    <source>
        <strain evidence="2 3">CBS 223.65</strain>
    </source>
</reference>
<dbReference type="VEuPathDB" id="FungiDB:SPRG_19760"/>
<name>A0A067CTW2_SAPPC</name>
<keyword evidence="1" id="KW-0175">Coiled coil</keyword>
<organism evidence="2 3">
    <name type="scientific">Saprolegnia parasitica (strain CBS 223.65)</name>
    <dbReference type="NCBI Taxonomy" id="695850"/>
    <lineage>
        <taxon>Eukaryota</taxon>
        <taxon>Sar</taxon>
        <taxon>Stramenopiles</taxon>
        <taxon>Oomycota</taxon>
        <taxon>Saprolegniomycetes</taxon>
        <taxon>Saprolegniales</taxon>
        <taxon>Saprolegniaceae</taxon>
        <taxon>Saprolegnia</taxon>
    </lineage>
</organism>
<keyword evidence="3" id="KW-1185">Reference proteome</keyword>
<protein>
    <recommendedName>
        <fullName evidence="4">F-box domain-containing protein</fullName>
    </recommendedName>
</protein>
<dbReference type="Proteomes" id="UP000030745">
    <property type="component" value="Unassembled WGS sequence"/>
</dbReference>
<dbReference type="AlphaFoldDB" id="A0A067CTW2"/>
<evidence type="ECO:0008006" key="4">
    <source>
        <dbReference type="Google" id="ProtNLM"/>
    </source>
</evidence>
<evidence type="ECO:0000313" key="2">
    <source>
        <dbReference type="EMBL" id="KDO30197.1"/>
    </source>
</evidence>